<comment type="caution">
    <text evidence="3">The sequence shown here is derived from an EMBL/GenBank/DDBJ whole genome shotgun (WGS) entry which is preliminary data.</text>
</comment>
<keyword evidence="2" id="KW-0012">Acyltransferase</keyword>
<dbReference type="OrthoDB" id="9802340at2"/>
<accession>A0A099W639</accession>
<dbReference type="eggNOG" id="COG0456">
    <property type="taxonomic scope" value="Bacteria"/>
</dbReference>
<dbReference type="InterPro" id="IPR016181">
    <property type="entry name" value="Acyl_CoA_acyltransferase"/>
</dbReference>
<dbReference type="PANTHER" id="PTHR43877">
    <property type="entry name" value="AMINOALKYLPHOSPHONATE N-ACETYLTRANSFERASE-RELATED-RELATED"/>
    <property type="match status" value="1"/>
</dbReference>
<name>A0A099W639_9LIST</name>
<organism evidence="3 4">
    <name type="scientific">Listeria booriae</name>
    <dbReference type="NCBI Taxonomy" id="1552123"/>
    <lineage>
        <taxon>Bacteria</taxon>
        <taxon>Bacillati</taxon>
        <taxon>Bacillota</taxon>
        <taxon>Bacilli</taxon>
        <taxon>Bacillales</taxon>
        <taxon>Listeriaceae</taxon>
        <taxon>Listeria</taxon>
    </lineage>
</organism>
<keyword evidence="4" id="KW-1185">Reference proteome</keyword>
<dbReference type="RefSeq" id="WP_036086341.1">
    <property type="nucleotide sequence ID" value="NZ_CBCSHQ010000002.1"/>
</dbReference>
<dbReference type="InterPro" id="IPR000182">
    <property type="entry name" value="GNAT_dom"/>
</dbReference>
<dbReference type="PROSITE" id="PS51186">
    <property type="entry name" value="GNAT"/>
    <property type="match status" value="1"/>
</dbReference>
<dbReference type="STRING" id="1552123.EP57_10195"/>
<protein>
    <submittedName>
        <fullName evidence="3">GNAT family acetyltransferase</fullName>
    </submittedName>
</protein>
<sequence length="157" mass="17631">MIIRKSTQQDAADMLELEHLVWTPETTPGETHFENEAAYLLRNPAGSKVVAEIDGKIAGILGYHSPIPVPANKHVLTLDIAVHPDFQKNGVGSALMDELFRIAKAENKEKLLLRVLSNNEKAIKFYTKLGFQVEGRLHKEFILNGDYVDDILMAYFL</sequence>
<evidence type="ECO:0000313" key="3">
    <source>
        <dbReference type="EMBL" id="KGL40266.1"/>
    </source>
</evidence>
<evidence type="ECO:0000313" key="4">
    <source>
        <dbReference type="Proteomes" id="UP000029844"/>
    </source>
</evidence>
<dbReference type="AlphaFoldDB" id="A0A099W639"/>
<gene>
    <name evidence="3" type="ORF">EP57_10195</name>
</gene>
<dbReference type="GeneID" id="58717739"/>
<dbReference type="InterPro" id="IPR017255">
    <property type="entry name" value="AcTrfase_GNAT_prd"/>
</dbReference>
<proteinExistence type="predicted"/>
<dbReference type="CDD" id="cd04301">
    <property type="entry name" value="NAT_SF"/>
    <property type="match status" value="1"/>
</dbReference>
<dbReference type="InterPro" id="IPR050832">
    <property type="entry name" value="Bact_Acetyltransf"/>
</dbReference>
<dbReference type="Proteomes" id="UP000029844">
    <property type="component" value="Unassembled WGS sequence"/>
</dbReference>
<dbReference type="SUPFAM" id="SSF55729">
    <property type="entry name" value="Acyl-CoA N-acyltransferases (Nat)"/>
    <property type="match status" value="1"/>
</dbReference>
<evidence type="ECO:0000256" key="1">
    <source>
        <dbReference type="ARBA" id="ARBA00022679"/>
    </source>
</evidence>
<reference evidence="3 4" key="1">
    <citation type="submission" date="2014-05" db="EMBL/GenBank/DDBJ databases">
        <title>Novel Listeriaceae from food processing environments.</title>
        <authorList>
            <person name="den Bakker H.C."/>
        </authorList>
    </citation>
    <scope>NUCLEOTIDE SEQUENCE [LARGE SCALE GENOMIC DNA]</scope>
    <source>
        <strain evidence="3 4">FSL A5-0281</strain>
    </source>
</reference>
<dbReference type="PIRSF" id="PIRSF037663">
    <property type="entry name" value="Acetyltransf_GNAT_prd"/>
    <property type="match status" value="1"/>
</dbReference>
<dbReference type="Pfam" id="PF00583">
    <property type="entry name" value="Acetyltransf_1"/>
    <property type="match status" value="1"/>
</dbReference>
<dbReference type="GO" id="GO:0016747">
    <property type="term" value="F:acyltransferase activity, transferring groups other than amino-acyl groups"/>
    <property type="evidence" value="ECO:0007669"/>
    <property type="project" value="InterPro"/>
</dbReference>
<dbReference type="Gene3D" id="3.40.630.30">
    <property type="match status" value="1"/>
</dbReference>
<evidence type="ECO:0000256" key="2">
    <source>
        <dbReference type="ARBA" id="ARBA00023315"/>
    </source>
</evidence>
<dbReference type="EMBL" id="JNFA01000024">
    <property type="protein sequence ID" value="KGL40266.1"/>
    <property type="molecule type" value="Genomic_DNA"/>
</dbReference>
<keyword evidence="1 3" id="KW-0808">Transferase</keyword>